<name>A0A0E9S4J1_ANGAN</name>
<reference evidence="1" key="1">
    <citation type="submission" date="2014-11" db="EMBL/GenBank/DDBJ databases">
        <authorList>
            <person name="Amaro Gonzalez C."/>
        </authorList>
    </citation>
    <scope>NUCLEOTIDE SEQUENCE</scope>
</reference>
<sequence length="36" mass="4509">MLYVGAYILYKYMYIYTYTNTHYTNLYTGKIEWLLK</sequence>
<protein>
    <submittedName>
        <fullName evidence="1">Uncharacterized protein</fullName>
    </submittedName>
</protein>
<evidence type="ECO:0000313" key="1">
    <source>
        <dbReference type="EMBL" id="JAH35585.1"/>
    </source>
</evidence>
<dbReference type="AlphaFoldDB" id="A0A0E9S4J1"/>
<dbReference type="EMBL" id="GBXM01072992">
    <property type="protein sequence ID" value="JAH35585.1"/>
    <property type="molecule type" value="Transcribed_RNA"/>
</dbReference>
<reference evidence="1" key="2">
    <citation type="journal article" date="2015" name="Fish Shellfish Immunol.">
        <title>Early steps in the European eel (Anguilla anguilla)-Vibrio vulnificus interaction in the gills: Role of the RtxA13 toxin.</title>
        <authorList>
            <person name="Callol A."/>
            <person name="Pajuelo D."/>
            <person name="Ebbesson L."/>
            <person name="Teles M."/>
            <person name="MacKenzie S."/>
            <person name="Amaro C."/>
        </authorList>
    </citation>
    <scope>NUCLEOTIDE SEQUENCE</scope>
</reference>
<organism evidence="1">
    <name type="scientific">Anguilla anguilla</name>
    <name type="common">European freshwater eel</name>
    <name type="synonym">Muraena anguilla</name>
    <dbReference type="NCBI Taxonomy" id="7936"/>
    <lineage>
        <taxon>Eukaryota</taxon>
        <taxon>Metazoa</taxon>
        <taxon>Chordata</taxon>
        <taxon>Craniata</taxon>
        <taxon>Vertebrata</taxon>
        <taxon>Euteleostomi</taxon>
        <taxon>Actinopterygii</taxon>
        <taxon>Neopterygii</taxon>
        <taxon>Teleostei</taxon>
        <taxon>Anguilliformes</taxon>
        <taxon>Anguillidae</taxon>
        <taxon>Anguilla</taxon>
    </lineage>
</organism>
<proteinExistence type="predicted"/>
<accession>A0A0E9S4J1</accession>